<keyword evidence="2" id="KW-1185">Reference proteome</keyword>
<comment type="caution">
    <text evidence="1">The sequence shown here is derived from an EMBL/GenBank/DDBJ whole genome shotgun (WGS) entry which is preliminary data.</text>
</comment>
<gene>
    <name evidence="1" type="ORF">DFH08DRAFT_812313</name>
</gene>
<organism evidence="1 2">
    <name type="scientific">Mycena albidolilacea</name>
    <dbReference type="NCBI Taxonomy" id="1033008"/>
    <lineage>
        <taxon>Eukaryota</taxon>
        <taxon>Fungi</taxon>
        <taxon>Dikarya</taxon>
        <taxon>Basidiomycota</taxon>
        <taxon>Agaricomycotina</taxon>
        <taxon>Agaricomycetes</taxon>
        <taxon>Agaricomycetidae</taxon>
        <taxon>Agaricales</taxon>
        <taxon>Marasmiineae</taxon>
        <taxon>Mycenaceae</taxon>
        <taxon>Mycena</taxon>
    </lineage>
</organism>
<accession>A0AAD7ENR1</accession>
<dbReference type="Proteomes" id="UP001218218">
    <property type="component" value="Unassembled WGS sequence"/>
</dbReference>
<reference evidence="1" key="1">
    <citation type="submission" date="2023-03" db="EMBL/GenBank/DDBJ databases">
        <title>Massive genome expansion in bonnet fungi (Mycena s.s.) driven by repeated elements and novel gene families across ecological guilds.</title>
        <authorList>
            <consortium name="Lawrence Berkeley National Laboratory"/>
            <person name="Harder C.B."/>
            <person name="Miyauchi S."/>
            <person name="Viragh M."/>
            <person name="Kuo A."/>
            <person name="Thoen E."/>
            <person name="Andreopoulos B."/>
            <person name="Lu D."/>
            <person name="Skrede I."/>
            <person name="Drula E."/>
            <person name="Henrissat B."/>
            <person name="Morin E."/>
            <person name="Kohler A."/>
            <person name="Barry K."/>
            <person name="LaButti K."/>
            <person name="Morin E."/>
            <person name="Salamov A."/>
            <person name="Lipzen A."/>
            <person name="Mereny Z."/>
            <person name="Hegedus B."/>
            <person name="Baldrian P."/>
            <person name="Stursova M."/>
            <person name="Weitz H."/>
            <person name="Taylor A."/>
            <person name="Grigoriev I.V."/>
            <person name="Nagy L.G."/>
            <person name="Martin F."/>
            <person name="Kauserud H."/>
        </authorList>
    </citation>
    <scope>NUCLEOTIDE SEQUENCE</scope>
    <source>
        <strain evidence="1">CBHHK002</strain>
    </source>
</reference>
<proteinExistence type="predicted"/>
<evidence type="ECO:0000313" key="1">
    <source>
        <dbReference type="EMBL" id="KAJ7339939.1"/>
    </source>
</evidence>
<dbReference type="EMBL" id="JARIHO010000027">
    <property type="protein sequence ID" value="KAJ7339939.1"/>
    <property type="molecule type" value="Genomic_DNA"/>
</dbReference>
<name>A0AAD7ENR1_9AGAR</name>
<protein>
    <submittedName>
        <fullName evidence="1">Uncharacterized protein</fullName>
    </submittedName>
</protein>
<sequence length="171" mass="19050">MGDPWEGATRAQEALGDDLATSEEVVEAAWEEAMWKRDKGRMTQTEAHAKLVGCVSASDLGLSTQLAIKRRMLAVVKEDTETMLVWVTRVKGIAAELRLVGARTQYHHCPHLGPYRELQAPSAALASLEDHRLTLKYIIARLLGYSKIDGMVDGTEEEEDILYWRGPTTAR</sequence>
<evidence type="ECO:0000313" key="2">
    <source>
        <dbReference type="Proteomes" id="UP001218218"/>
    </source>
</evidence>
<dbReference type="AlphaFoldDB" id="A0AAD7ENR1"/>